<protein>
    <recommendedName>
        <fullName evidence="5">Myosin motor domain-containing protein</fullName>
    </recommendedName>
</protein>
<dbReference type="CDD" id="cd23767">
    <property type="entry name" value="IQCD"/>
    <property type="match status" value="1"/>
</dbReference>
<dbReference type="eggNOG" id="ENOG502RUK9">
    <property type="taxonomic scope" value="Eukaryota"/>
</dbReference>
<keyword evidence="1" id="KW-0175">Coiled coil</keyword>
<gene>
    <name evidence="3" type="ORF">THAOC_06654</name>
</gene>
<feature type="region of interest" description="Disordered" evidence="2">
    <location>
        <begin position="596"/>
        <end position="680"/>
    </location>
</feature>
<sequence length="735" mass="82825">RVAPRPDQGPHPARRRPPPLGRGHTDPDPGEAVPGEAGRDPSHVLRAHDPGLRPPVAGRARPRDRRLVRHPDTVGLPGLVRQGLPRGQPLLRHADPAHRPRVPGHDARLRGPVLDHNRPERGQDAPCDQRGRGQAVEHNRHPELVAGRLGPAAAGGAGVQRRGPPVELEEVHRPADVPVRRHRHHHSPERGEAVDGPARARGGQAAVHDPRRGRKEPREGEARPARSAHEARVRHEDPGGVEIAHRFDAVQGDAGGLAQVQLGHDDPVPLEVLLRPGSHAREDCQCDNSSGACIWRRRTATKLYGPLLHRMKLAKQRKRNKAATAIQSAWRGYIDFSSYLIMRYEARASTVIQAYWRRYRQATTYSILIAQTITLQSLVRGYQERAWQSFRTDCAIAIQASARRFLTRKECHNECMVTILISAAAAALRARSAVRRLQSWWGGEMLKKRQKQAALVIERFFIFVKKEVEKEVKALKRKKKEKRRRRKLKQSDDYILEKAWMGLDGDTTALPTPEEQAVQHFHPPTVANLDSRKLYGKSDKFGSVDVDVQSDVSGLTDLSQQGGTYRTSKYSRRVPKKSQYDMDDDASLEQAYLDTEIQQSKNEKKYKSNKLPPSRRPNRSYARSDIGDESDDPELDDASLSGMAAEYEVQHNVVDQERREEKKEEAAQYFPADNQAQPRIVHVPDSIAELGFDEDEDFDVDVEDDRFAFKDKERSDGYIEDGVQEIGFESTSTNR</sequence>
<dbReference type="PROSITE" id="PS50096">
    <property type="entry name" value="IQ"/>
    <property type="match status" value="1"/>
</dbReference>
<organism evidence="3 4">
    <name type="scientific">Thalassiosira oceanica</name>
    <name type="common">Marine diatom</name>
    <dbReference type="NCBI Taxonomy" id="159749"/>
    <lineage>
        <taxon>Eukaryota</taxon>
        <taxon>Sar</taxon>
        <taxon>Stramenopiles</taxon>
        <taxon>Ochrophyta</taxon>
        <taxon>Bacillariophyta</taxon>
        <taxon>Coscinodiscophyceae</taxon>
        <taxon>Thalassiosirophycidae</taxon>
        <taxon>Thalassiosirales</taxon>
        <taxon>Thalassiosiraceae</taxon>
        <taxon>Thalassiosira</taxon>
    </lineage>
</organism>
<feature type="non-terminal residue" evidence="3">
    <location>
        <position position="1"/>
    </location>
</feature>
<dbReference type="Proteomes" id="UP000266841">
    <property type="component" value="Unassembled WGS sequence"/>
</dbReference>
<feature type="region of interest" description="Disordered" evidence="2">
    <location>
        <begin position="555"/>
        <end position="583"/>
    </location>
</feature>
<feature type="coiled-coil region" evidence="1">
    <location>
        <begin position="465"/>
        <end position="492"/>
    </location>
</feature>
<feature type="compositionally biased region" description="Basic and acidic residues" evidence="2">
    <location>
        <begin position="169"/>
        <end position="179"/>
    </location>
</feature>
<evidence type="ECO:0000256" key="1">
    <source>
        <dbReference type="SAM" id="Coils"/>
    </source>
</evidence>
<feature type="compositionally biased region" description="Basic and acidic residues" evidence="2">
    <location>
        <begin position="654"/>
        <end position="666"/>
    </location>
</feature>
<keyword evidence="4" id="KW-1185">Reference proteome</keyword>
<reference evidence="3 4" key="1">
    <citation type="journal article" date="2012" name="Genome Biol.">
        <title>Genome and low-iron response of an oceanic diatom adapted to chronic iron limitation.</title>
        <authorList>
            <person name="Lommer M."/>
            <person name="Specht M."/>
            <person name="Roy A.S."/>
            <person name="Kraemer L."/>
            <person name="Andreson R."/>
            <person name="Gutowska M.A."/>
            <person name="Wolf J."/>
            <person name="Bergner S.V."/>
            <person name="Schilhabel M.B."/>
            <person name="Klostermeier U.C."/>
            <person name="Beiko R.G."/>
            <person name="Rosenstiel P."/>
            <person name="Hippler M."/>
            <person name="Laroche J."/>
        </authorList>
    </citation>
    <scope>NUCLEOTIDE SEQUENCE [LARGE SCALE GENOMIC DNA]</scope>
    <source>
        <strain evidence="3 4">CCMP1005</strain>
    </source>
</reference>
<dbReference type="OrthoDB" id="2148418at2759"/>
<feature type="compositionally biased region" description="Acidic residues" evidence="2">
    <location>
        <begin position="627"/>
        <end position="637"/>
    </location>
</feature>
<feature type="compositionally biased region" description="Basic and acidic residues" evidence="2">
    <location>
        <begin position="37"/>
        <end position="51"/>
    </location>
</feature>
<evidence type="ECO:0000313" key="3">
    <source>
        <dbReference type="EMBL" id="EJK71865.1"/>
    </source>
</evidence>
<evidence type="ECO:0000256" key="2">
    <source>
        <dbReference type="SAM" id="MobiDB-lite"/>
    </source>
</evidence>
<feature type="region of interest" description="Disordered" evidence="2">
    <location>
        <begin position="1"/>
        <end position="135"/>
    </location>
</feature>
<comment type="caution">
    <text evidence="3">The sequence shown here is derived from an EMBL/GenBank/DDBJ whole genome shotgun (WGS) entry which is preliminary data.</text>
</comment>
<dbReference type="Gene3D" id="1.20.5.190">
    <property type="match status" value="2"/>
</dbReference>
<dbReference type="InterPro" id="IPR000048">
    <property type="entry name" value="IQ_motif_EF-hand-BS"/>
</dbReference>
<proteinExistence type="predicted"/>
<name>K0T258_THAOC</name>
<dbReference type="SUPFAM" id="SSF52540">
    <property type="entry name" value="P-loop containing nucleoside triphosphate hydrolases"/>
    <property type="match status" value="1"/>
</dbReference>
<evidence type="ECO:0000313" key="4">
    <source>
        <dbReference type="Proteomes" id="UP000266841"/>
    </source>
</evidence>
<dbReference type="SMART" id="SM00015">
    <property type="entry name" value="IQ"/>
    <property type="match status" value="4"/>
</dbReference>
<feature type="compositionally biased region" description="Polar residues" evidence="2">
    <location>
        <begin position="556"/>
        <end position="568"/>
    </location>
</feature>
<feature type="compositionally biased region" description="Basic and acidic residues" evidence="2">
    <location>
        <begin position="216"/>
        <end position="239"/>
    </location>
</feature>
<accession>K0T258</accession>
<dbReference type="EMBL" id="AGNL01006673">
    <property type="protein sequence ID" value="EJK71865.1"/>
    <property type="molecule type" value="Genomic_DNA"/>
</dbReference>
<dbReference type="InterPro" id="IPR027417">
    <property type="entry name" value="P-loop_NTPase"/>
</dbReference>
<dbReference type="AlphaFoldDB" id="K0T258"/>
<feature type="compositionally biased region" description="Basic and acidic residues" evidence="2">
    <location>
        <begin position="92"/>
        <end position="135"/>
    </location>
</feature>
<feature type="region of interest" description="Disordered" evidence="2">
    <location>
        <begin position="147"/>
        <end position="239"/>
    </location>
</feature>
<evidence type="ECO:0008006" key="5">
    <source>
        <dbReference type="Google" id="ProtNLM"/>
    </source>
</evidence>
<dbReference type="Pfam" id="PF00612">
    <property type="entry name" value="IQ"/>
    <property type="match status" value="3"/>
</dbReference>